<evidence type="ECO:0000256" key="1">
    <source>
        <dbReference type="ARBA" id="ARBA00010164"/>
    </source>
</evidence>
<dbReference type="GO" id="GO:0005829">
    <property type="term" value="C:cytosol"/>
    <property type="evidence" value="ECO:0007669"/>
    <property type="project" value="TreeGrafter"/>
</dbReference>
<evidence type="ECO:0000313" key="7">
    <source>
        <dbReference type="Proteomes" id="UP001198163"/>
    </source>
</evidence>
<reference evidence="6" key="1">
    <citation type="submission" date="2021-08" db="EMBL/GenBank/DDBJ databases">
        <title>Comparative analyses of Brucepasteria parasyntrophica and Teretinema zuelzerae.</title>
        <authorList>
            <person name="Song Y."/>
            <person name="Brune A."/>
        </authorList>
    </citation>
    <scope>NUCLEOTIDE SEQUENCE</scope>
    <source>
        <strain evidence="6">DSM 1903</strain>
    </source>
</reference>
<dbReference type="InterPro" id="IPR012893">
    <property type="entry name" value="HipA-like_C"/>
</dbReference>
<gene>
    <name evidence="6" type="ORF">K7J14_05280</name>
</gene>
<name>A0AAE3EGG0_9SPIR</name>
<keyword evidence="2" id="KW-0808">Transferase</keyword>
<evidence type="ECO:0000256" key="3">
    <source>
        <dbReference type="ARBA" id="ARBA00022777"/>
    </source>
</evidence>
<accession>A0AAE3EGG0</accession>
<dbReference type="Gene3D" id="1.10.1070.20">
    <property type="match status" value="1"/>
</dbReference>
<keyword evidence="7" id="KW-1185">Reference proteome</keyword>
<dbReference type="CDD" id="cd17793">
    <property type="entry name" value="HipA"/>
    <property type="match status" value="1"/>
</dbReference>
<dbReference type="InterPro" id="IPR052028">
    <property type="entry name" value="HipA_Ser/Thr_kinase"/>
</dbReference>
<comment type="similarity">
    <text evidence="1">Belongs to the HipA Ser/Thr kinase family.</text>
</comment>
<dbReference type="InterPro" id="IPR017508">
    <property type="entry name" value="HipA_N1"/>
</dbReference>
<evidence type="ECO:0000259" key="5">
    <source>
        <dbReference type="Pfam" id="PF13657"/>
    </source>
</evidence>
<evidence type="ECO:0000256" key="2">
    <source>
        <dbReference type="ARBA" id="ARBA00022679"/>
    </source>
</evidence>
<dbReference type="EMBL" id="JAINWA010000001">
    <property type="protein sequence ID" value="MCD1654112.1"/>
    <property type="molecule type" value="Genomic_DNA"/>
</dbReference>
<dbReference type="GO" id="GO:0004674">
    <property type="term" value="F:protein serine/threonine kinase activity"/>
    <property type="evidence" value="ECO:0007669"/>
    <property type="project" value="TreeGrafter"/>
</dbReference>
<dbReference type="NCBIfam" id="TIGR03071">
    <property type="entry name" value="couple_hipA"/>
    <property type="match status" value="1"/>
</dbReference>
<feature type="domain" description="HipA N-terminal subdomain 1" evidence="5">
    <location>
        <begin position="6"/>
        <end position="101"/>
    </location>
</feature>
<organism evidence="6 7">
    <name type="scientific">Teretinema zuelzerae</name>
    <dbReference type="NCBI Taxonomy" id="156"/>
    <lineage>
        <taxon>Bacteria</taxon>
        <taxon>Pseudomonadati</taxon>
        <taxon>Spirochaetota</taxon>
        <taxon>Spirochaetia</taxon>
        <taxon>Spirochaetales</taxon>
        <taxon>Treponemataceae</taxon>
        <taxon>Teretinema</taxon>
    </lineage>
</organism>
<dbReference type="PANTHER" id="PTHR37419:SF1">
    <property type="entry name" value="SERINE_THREONINE-PROTEIN KINASE TOXIN HIPA"/>
    <property type="match status" value="1"/>
</dbReference>
<dbReference type="Pfam" id="PF07804">
    <property type="entry name" value="HipA_C"/>
    <property type="match status" value="1"/>
</dbReference>
<dbReference type="RefSeq" id="WP_230754001.1">
    <property type="nucleotide sequence ID" value="NZ_JAINWA010000001.1"/>
</dbReference>
<dbReference type="PANTHER" id="PTHR37419">
    <property type="entry name" value="SERINE/THREONINE-PROTEIN KINASE TOXIN HIPA"/>
    <property type="match status" value="1"/>
</dbReference>
<sequence>MNLVVRQFDRVVGILSGTADRGIVFRYDREYCSDPHAREISHSLPLRDGEYPARECLPFFAGLLPDGDLKRRISDYLHISESSTLKLLEALGGECAGTISLSIEDSGDFASFAEEQIRPQDGYRRLETSEIAAMIDRMAERPLLTGDRELRLSLAGAQQKISLARFADSWHLPLRGAPSTHILKPSRDPWPDLAANEFLCMRTARAAGLPVPVTELRRFEGIPVFIIERYDRLITERPGTETRGEMVVRIHQEDACQAQGIMPDRKYQNDGGPGFSDLAGLIGECSSAPILDIRVLMEAAVYNFLIGNCDAHGKNFSFLYEAQGADKKSIARLAPLYDLVCTTAYEGLSTKLSMSIGGEYRIERIRLDHFLRLGAAAGVSEKYMKGLIDAMIRQVPQAFDAASGLAELKECTDLIDRIRRGMQERIAMLRAEY</sequence>
<feature type="domain" description="HipA-like C-terminal" evidence="4">
    <location>
        <begin position="152"/>
        <end position="398"/>
    </location>
</feature>
<keyword evidence="3" id="KW-0418">Kinase</keyword>
<dbReference type="Pfam" id="PF13657">
    <property type="entry name" value="Couple_hipA"/>
    <property type="match status" value="1"/>
</dbReference>
<dbReference type="Proteomes" id="UP001198163">
    <property type="component" value="Unassembled WGS sequence"/>
</dbReference>
<evidence type="ECO:0000313" key="6">
    <source>
        <dbReference type="EMBL" id="MCD1654112.1"/>
    </source>
</evidence>
<comment type="caution">
    <text evidence="6">The sequence shown here is derived from an EMBL/GenBank/DDBJ whole genome shotgun (WGS) entry which is preliminary data.</text>
</comment>
<proteinExistence type="inferred from homology"/>
<evidence type="ECO:0000259" key="4">
    <source>
        <dbReference type="Pfam" id="PF07804"/>
    </source>
</evidence>
<protein>
    <submittedName>
        <fullName evidence="6">Type II toxin-antitoxin system HipA family toxin</fullName>
    </submittedName>
</protein>
<dbReference type="AlphaFoldDB" id="A0AAE3EGG0"/>